<dbReference type="GO" id="GO:0042132">
    <property type="term" value="F:fructose 1,6-bisphosphate 1-phosphatase activity"/>
    <property type="evidence" value="ECO:0007669"/>
    <property type="project" value="TreeGrafter"/>
</dbReference>
<feature type="domain" description="Fructose-1-6-bisphosphatase class I N-terminal" evidence="7">
    <location>
        <begin position="22"/>
        <end position="185"/>
    </location>
</feature>
<evidence type="ECO:0000256" key="4">
    <source>
        <dbReference type="ARBA" id="ARBA00022842"/>
    </source>
</evidence>
<dbReference type="GeneID" id="25268089"/>
<dbReference type="GO" id="GO:0005986">
    <property type="term" value="P:sucrose biosynthetic process"/>
    <property type="evidence" value="ECO:0007669"/>
    <property type="project" value="TreeGrafter"/>
</dbReference>
<dbReference type="Proteomes" id="UP000018050">
    <property type="component" value="Unassembled WGS sequence"/>
</dbReference>
<name>U6G7B2_EIMAC</name>
<dbReference type="GO" id="GO:0005737">
    <property type="term" value="C:cytoplasm"/>
    <property type="evidence" value="ECO:0007669"/>
    <property type="project" value="TreeGrafter"/>
</dbReference>
<dbReference type="InterPro" id="IPR033391">
    <property type="entry name" value="FBPase_N"/>
</dbReference>
<keyword evidence="4" id="KW-0460">Magnesium</keyword>
<dbReference type="GO" id="GO:0006094">
    <property type="term" value="P:gluconeogenesis"/>
    <property type="evidence" value="ECO:0007669"/>
    <property type="project" value="TreeGrafter"/>
</dbReference>
<dbReference type="GO" id="GO:0006002">
    <property type="term" value="P:fructose 6-phosphate metabolic process"/>
    <property type="evidence" value="ECO:0007669"/>
    <property type="project" value="TreeGrafter"/>
</dbReference>
<dbReference type="PIRSF" id="PIRSF000904">
    <property type="entry name" value="FBPtase_SBPase"/>
    <property type="match status" value="1"/>
</dbReference>
<dbReference type="PRINTS" id="PR01958">
    <property type="entry name" value="S17BPHPHTASE"/>
</dbReference>
<keyword evidence="3" id="KW-0378">Hydrolase</keyword>
<comment type="similarity">
    <text evidence="1">Belongs to the FBPase class 1 family.</text>
</comment>
<dbReference type="InterPro" id="IPR000146">
    <property type="entry name" value="FBPase_class-1"/>
</dbReference>
<keyword evidence="10" id="KW-1185">Reference proteome</keyword>
<evidence type="ECO:0000259" key="7">
    <source>
        <dbReference type="Pfam" id="PF00316"/>
    </source>
</evidence>
<dbReference type="Pfam" id="PF00316">
    <property type="entry name" value="FBPase"/>
    <property type="match status" value="1"/>
</dbReference>
<dbReference type="SUPFAM" id="SSF56655">
    <property type="entry name" value="Carbohydrate phosphatase"/>
    <property type="match status" value="1"/>
</dbReference>
<evidence type="ECO:0000259" key="8">
    <source>
        <dbReference type="Pfam" id="PF18913"/>
    </source>
</evidence>
<evidence type="ECO:0000256" key="3">
    <source>
        <dbReference type="ARBA" id="ARBA00022801"/>
    </source>
</evidence>
<dbReference type="PANTHER" id="PTHR11556:SF35">
    <property type="entry name" value="SEDOHEPTULOSE-1,7-BISPHOSPHATASE, CHLOROPLASTIC"/>
    <property type="match status" value="1"/>
</dbReference>
<reference evidence="9" key="2">
    <citation type="submission" date="2013-10" db="EMBL/GenBank/DDBJ databases">
        <authorList>
            <person name="Aslett M."/>
        </authorList>
    </citation>
    <scope>NUCLEOTIDE SEQUENCE</scope>
    <source>
        <strain evidence="9">Houghton</strain>
    </source>
</reference>
<dbReference type="GO" id="GO:0046872">
    <property type="term" value="F:metal ion binding"/>
    <property type="evidence" value="ECO:0007669"/>
    <property type="project" value="UniProtKB-KW"/>
</dbReference>
<evidence type="ECO:0000313" key="10">
    <source>
        <dbReference type="Proteomes" id="UP000018050"/>
    </source>
</evidence>
<dbReference type="Pfam" id="PF18913">
    <property type="entry name" value="FBPase_C"/>
    <property type="match status" value="1"/>
</dbReference>
<dbReference type="Gene3D" id="3.40.190.80">
    <property type="match status" value="1"/>
</dbReference>
<proteinExistence type="inferred from homology"/>
<dbReference type="GO" id="GO:0006000">
    <property type="term" value="P:fructose metabolic process"/>
    <property type="evidence" value="ECO:0007669"/>
    <property type="project" value="TreeGrafter"/>
</dbReference>
<dbReference type="OMA" id="PNWTVGT"/>
<dbReference type="AlphaFoldDB" id="U6G7B2"/>
<gene>
    <name evidence="9" type="ORF">EAH_00000190</name>
</gene>
<reference evidence="9" key="1">
    <citation type="submission" date="2013-10" db="EMBL/GenBank/DDBJ databases">
        <title>Genomic analysis of the causative agents of coccidiosis in chickens.</title>
        <authorList>
            <person name="Reid A.J."/>
            <person name="Blake D."/>
            <person name="Billington K."/>
            <person name="Browne H."/>
            <person name="Dunn M."/>
            <person name="Hung S."/>
            <person name="Kawahara F."/>
            <person name="Miranda-Saavedra D."/>
            <person name="Mourier T."/>
            <person name="Nagra H."/>
            <person name="Otto T.D."/>
            <person name="Rawlings N."/>
            <person name="Sanchez A."/>
            <person name="Sanders M."/>
            <person name="Subramaniam C."/>
            <person name="Tay Y."/>
            <person name="Dear P."/>
            <person name="Doerig C."/>
            <person name="Gruber A."/>
            <person name="Parkinson J."/>
            <person name="Shirley M."/>
            <person name="Wan K.L."/>
            <person name="Berriman M."/>
            <person name="Tomley F."/>
            <person name="Pain A."/>
        </authorList>
    </citation>
    <scope>NUCLEOTIDE SEQUENCE</scope>
    <source>
        <strain evidence="9">Houghton</strain>
    </source>
</reference>
<comment type="pathway">
    <text evidence="6">Carbohydrate biosynthesis.</text>
</comment>
<evidence type="ECO:0000256" key="2">
    <source>
        <dbReference type="ARBA" id="ARBA00022723"/>
    </source>
</evidence>
<keyword evidence="5" id="KW-0119">Carbohydrate metabolism</keyword>
<dbReference type="PANTHER" id="PTHR11556">
    <property type="entry name" value="FRUCTOSE-1,6-BISPHOSPHATASE-RELATED"/>
    <property type="match status" value="1"/>
</dbReference>
<dbReference type="InterPro" id="IPR023079">
    <property type="entry name" value="SBPase"/>
</dbReference>
<dbReference type="RefSeq" id="XP_013253334.1">
    <property type="nucleotide sequence ID" value="XM_013397880.1"/>
</dbReference>
<sequence>MANGEGDFSGLTLVELLDKLSTNADLRSALPSLFKECGRISKALRSTKVTKSGTSNSFGEEQLSVDLLAERQLRNWAKKCPFVRAISSEEETSLEEVNPGGSLVVCWDPLDGSSIIDCNWSVASIFGIWQIGQKGLQWKGPATLIGATGRQLVAAVLVIYGPRTTALLSAGGSTFDLQLDPEEGDPVVLRGPCSIQKEGAKIFSPANLRAAQDLPAYNRMVQRWMEKRFTLRYTGGLGPDVYQLFVKGHGVFCNPASNGAPAKLRLAYEVAPIAFLVEAAGGRSSNGKCSALDVVRQPGSDYVCEHSKKWTTAQLSAAAQSKKSLVLKQRYAHEEF</sequence>
<protein>
    <submittedName>
        <fullName evidence="9">Sedoheptulose-1,7 bisphosphatase, putative</fullName>
    </submittedName>
</protein>
<keyword evidence="2" id="KW-0479">Metal-binding</keyword>
<evidence type="ECO:0000256" key="1">
    <source>
        <dbReference type="ARBA" id="ARBA00010941"/>
    </source>
</evidence>
<organism evidence="9 10">
    <name type="scientific">Eimeria acervulina</name>
    <name type="common">Coccidian parasite</name>
    <dbReference type="NCBI Taxonomy" id="5801"/>
    <lineage>
        <taxon>Eukaryota</taxon>
        <taxon>Sar</taxon>
        <taxon>Alveolata</taxon>
        <taxon>Apicomplexa</taxon>
        <taxon>Conoidasida</taxon>
        <taxon>Coccidia</taxon>
        <taxon>Eucoccidiorida</taxon>
        <taxon>Eimeriorina</taxon>
        <taxon>Eimeriidae</taxon>
        <taxon>Eimeria</taxon>
    </lineage>
</organism>
<dbReference type="VEuPathDB" id="ToxoDB:EAH_00000190"/>
<feature type="domain" description="Fructose-1-6-bisphosphatase class 1 C-terminal" evidence="8">
    <location>
        <begin position="198"/>
        <end position="296"/>
    </location>
</feature>
<dbReference type="GO" id="GO:0030388">
    <property type="term" value="P:fructose 1,6-bisphosphate metabolic process"/>
    <property type="evidence" value="ECO:0007669"/>
    <property type="project" value="TreeGrafter"/>
</dbReference>
<evidence type="ECO:0000256" key="5">
    <source>
        <dbReference type="ARBA" id="ARBA00023277"/>
    </source>
</evidence>
<accession>U6G7B2</accession>
<evidence type="ECO:0000313" key="9">
    <source>
        <dbReference type="EMBL" id="CDI76040.1"/>
    </source>
</evidence>
<dbReference type="OrthoDB" id="10256725at2759"/>
<dbReference type="Gene3D" id="3.30.540.10">
    <property type="entry name" value="Fructose-1,6-Bisphosphatase, subunit A, domain 1"/>
    <property type="match status" value="1"/>
</dbReference>
<dbReference type="InterPro" id="IPR044015">
    <property type="entry name" value="FBPase_C_dom"/>
</dbReference>
<evidence type="ECO:0000256" key="6">
    <source>
        <dbReference type="ARBA" id="ARBA00024331"/>
    </source>
</evidence>
<dbReference type="EMBL" id="HG670307">
    <property type="protein sequence ID" value="CDI76040.1"/>
    <property type="molecule type" value="Genomic_DNA"/>
</dbReference>